<dbReference type="PATRIC" id="fig|52.7.peg.8289"/>
<keyword evidence="3" id="KW-0489">Methyltransferase</keyword>
<protein>
    <submittedName>
        <fullName evidence="3">Vanillate O-demethylase oxidoreductase VanB</fullName>
    </submittedName>
</protein>
<dbReference type="InterPro" id="IPR013538">
    <property type="entry name" value="ASHA1/2-like_C"/>
</dbReference>
<dbReference type="EMBL" id="CP012159">
    <property type="protein sequence ID" value="AKT43305.1"/>
    <property type="molecule type" value="Genomic_DNA"/>
</dbReference>
<reference evidence="3 4" key="1">
    <citation type="submission" date="2015-07" db="EMBL/GenBank/DDBJ databases">
        <title>Genome analysis of myxobacterium Chondromyces crocatus Cm c5 reveals a high potential for natural compound synthesis and the genetic basis for the loss of fruiting body formation.</title>
        <authorList>
            <person name="Zaburannyi N."/>
            <person name="Bunk B."/>
            <person name="Maier J."/>
            <person name="Overmann J."/>
            <person name="Mueller R."/>
        </authorList>
    </citation>
    <scope>NUCLEOTIDE SEQUENCE [LARGE SCALE GENOMIC DNA]</scope>
    <source>
        <strain evidence="3 4">Cm c5</strain>
    </source>
</reference>
<evidence type="ECO:0000313" key="3">
    <source>
        <dbReference type="EMBL" id="AKT43305.1"/>
    </source>
</evidence>
<dbReference type="InterPro" id="IPR023393">
    <property type="entry name" value="START-like_dom_sf"/>
</dbReference>
<dbReference type="AlphaFoldDB" id="A0A0K1EQV3"/>
<keyword evidence="3" id="KW-0808">Transferase</keyword>
<keyword evidence="4" id="KW-1185">Reference proteome</keyword>
<dbReference type="OrthoDB" id="9800600at2"/>
<dbReference type="KEGG" id="ccro:CMC5_075370"/>
<dbReference type="SUPFAM" id="SSF55961">
    <property type="entry name" value="Bet v1-like"/>
    <property type="match status" value="1"/>
</dbReference>
<dbReference type="Proteomes" id="UP000067626">
    <property type="component" value="Chromosome"/>
</dbReference>
<comment type="similarity">
    <text evidence="1">Belongs to the AHA1 family.</text>
</comment>
<name>A0A0K1EQV3_CHOCO</name>
<dbReference type="RefSeq" id="WP_050434794.1">
    <property type="nucleotide sequence ID" value="NZ_CP012159.1"/>
</dbReference>
<dbReference type="GO" id="GO:0032259">
    <property type="term" value="P:methylation"/>
    <property type="evidence" value="ECO:0007669"/>
    <property type="project" value="UniProtKB-KW"/>
</dbReference>
<dbReference type="STRING" id="52.CMC5_075370"/>
<dbReference type="GO" id="GO:0008168">
    <property type="term" value="F:methyltransferase activity"/>
    <property type="evidence" value="ECO:0007669"/>
    <property type="project" value="UniProtKB-KW"/>
</dbReference>
<evidence type="ECO:0000259" key="2">
    <source>
        <dbReference type="Pfam" id="PF08327"/>
    </source>
</evidence>
<feature type="domain" description="Activator of Hsp90 ATPase homologue 1/2-like C-terminal" evidence="2">
    <location>
        <begin position="15"/>
        <end position="159"/>
    </location>
</feature>
<gene>
    <name evidence="3" type="primary">vanB</name>
    <name evidence="3" type="ORF">CMC5_075370</name>
</gene>
<proteinExistence type="inferred from homology"/>
<accession>A0A0K1EQV3</accession>
<evidence type="ECO:0000313" key="4">
    <source>
        <dbReference type="Proteomes" id="UP000067626"/>
    </source>
</evidence>
<evidence type="ECO:0000256" key="1">
    <source>
        <dbReference type="ARBA" id="ARBA00006817"/>
    </source>
</evidence>
<organism evidence="3 4">
    <name type="scientific">Chondromyces crocatus</name>
    <dbReference type="NCBI Taxonomy" id="52"/>
    <lineage>
        <taxon>Bacteria</taxon>
        <taxon>Pseudomonadati</taxon>
        <taxon>Myxococcota</taxon>
        <taxon>Polyangia</taxon>
        <taxon>Polyangiales</taxon>
        <taxon>Polyangiaceae</taxon>
        <taxon>Chondromyces</taxon>
    </lineage>
</organism>
<dbReference type="CDD" id="cd08898">
    <property type="entry name" value="SRPBCC_CalC_Aha1-like_5"/>
    <property type="match status" value="1"/>
</dbReference>
<dbReference type="Gene3D" id="3.30.530.20">
    <property type="match status" value="1"/>
</dbReference>
<dbReference type="Pfam" id="PF08327">
    <property type="entry name" value="AHSA1"/>
    <property type="match status" value="1"/>
</dbReference>
<sequence>MTSPTDRIEKKVHLRAPRERVWRAISRSAEFGTWFGMQVDGEFAPHTTLGARIVPTQVDPEVAEKQKAFDGAPFELYIEQMEPMRLFSFRWHPYTVEKQDYGTAPTTLVVFELEDADGGTLLTVSESGFDEIPLERRAKAFADNEGGWAIQTQLIARYLAHAGG</sequence>